<sequence length="259" mass="30368">MKNFEFDGEKYKEASKHQKEWGARLIRELDLKGDETILDLGCGDGIVTAQLAEAVPEGRVLGIDVSSGMVETATRLIRDNLDFQVMDINEINFIEQFDLIFSNAALHWVKDHNNLLNNCFKALKPKGIIRFNFAADGNCSNYFEVIRRTIKEARYRRYFNGFEWPWYMPKVSHYEELIAGCKFSQVDVWEENADWHFPNSDELVKWIEHPSLVPFLEFISEEDADSFRNTVIKRMLESTELDNGRYFEIFRRINVFAKK</sequence>
<name>A0A1C0ACG6_9FIRM</name>
<dbReference type="SUPFAM" id="SSF53335">
    <property type="entry name" value="S-adenosyl-L-methionine-dependent methyltransferases"/>
    <property type="match status" value="1"/>
</dbReference>
<dbReference type="EMBL" id="LWDV01000006">
    <property type="protein sequence ID" value="OCL28058.1"/>
    <property type="molecule type" value="Genomic_DNA"/>
</dbReference>
<dbReference type="Gene3D" id="1.10.150.290">
    <property type="entry name" value="S-adenosyl-L-methionine-dependent methyltransferases"/>
    <property type="match status" value="1"/>
</dbReference>
<dbReference type="PANTHER" id="PTHR43861:SF1">
    <property type="entry name" value="TRANS-ACONITATE 2-METHYLTRANSFERASE"/>
    <property type="match status" value="1"/>
</dbReference>
<proteinExistence type="predicted"/>
<dbReference type="Pfam" id="PF13649">
    <property type="entry name" value="Methyltransf_25"/>
    <property type="match status" value="1"/>
</dbReference>
<dbReference type="RefSeq" id="WP_068715125.1">
    <property type="nucleotide sequence ID" value="NZ_LWDV01000006.1"/>
</dbReference>
<accession>A0A1C0ACG6</accession>
<protein>
    <submittedName>
        <fullName evidence="4">Methyltransferase type 11</fullName>
    </submittedName>
</protein>
<dbReference type="PANTHER" id="PTHR43861">
    <property type="entry name" value="TRANS-ACONITATE 2-METHYLTRANSFERASE-RELATED"/>
    <property type="match status" value="1"/>
</dbReference>
<evidence type="ECO:0000313" key="5">
    <source>
        <dbReference type="Proteomes" id="UP000093514"/>
    </source>
</evidence>
<keyword evidence="1 4" id="KW-0489">Methyltransferase</keyword>
<keyword evidence="5" id="KW-1185">Reference proteome</keyword>
<dbReference type="InterPro" id="IPR041698">
    <property type="entry name" value="Methyltransf_25"/>
</dbReference>
<gene>
    <name evidence="4" type="ORF">U472_02345</name>
</gene>
<reference evidence="5" key="1">
    <citation type="submission" date="2016-07" db="EMBL/GenBank/DDBJ databases">
        <authorList>
            <person name="Florea S."/>
            <person name="Webb J.S."/>
            <person name="Jaromczyk J."/>
            <person name="Schardl C.L."/>
        </authorList>
    </citation>
    <scope>NUCLEOTIDE SEQUENCE [LARGE SCALE GENOMIC DNA]</scope>
    <source>
        <strain evidence="5">Z6</strain>
    </source>
</reference>
<dbReference type="InterPro" id="IPR029063">
    <property type="entry name" value="SAM-dependent_MTases_sf"/>
</dbReference>
<dbReference type="Gene3D" id="3.40.50.150">
    <property type="entry name" value="Vaccinia Virus protein VP39"/>
    <property type="match status" value="1"/>
</dbReference>
<evidence type="ECO:0000313" key="4">
    <source>
        <dbReference type="EMBL" id="OCL28058.1"/>
    </source>
</evidence>
<dbReference type="Proteomes" id="UP000093514">
    <property type="component" value="Unassembled WGS sequence"/>
</dbReference>
<evidence type="ECO:0000259" key="3">
    <source>
        <dbReference type="Pfam" id="PF13649"/>
    </source>
</evidence>
<dbReference type="AlphaFoldDB" id="A0A1C0ACG6"/>
<dbReference type="GO" id="GO:0030798">
    <property type="term" value="F:trans-aconitate 2-methyltransferase activity"/>
    <property type="evidence" value="ECO:0007669"/>
    <property type="project" value="InterPro"/>
</dbReference>
<dbReference type="GO" id="GO:0032259">
    <property type="term" value="P:methylation"/>
    <property type="evidence" value="ECO:0007669"/>
    <property type="project" value="UniProtKB-KW"/>
</dbReference>
<organism evidence="4 5">
    <name type="scientific">Orenia metallireducens</name>
    <dbReference type="NCBI Taxonomy" id="1413210"/>
    <lineage>
        <taxon>Bacteria</taxon>
        <taxon>Bacillati</taxon>
        <taxon>Bacillota</taxon>
        <taxon>Clostridia</taxon>
        <taxon>Halanaerobiales</taxon>
        <taxon>Halobacteroidaceae</taxon>
        <taxon>Orenia</taxon>
    </lineage>
</organism>
<dbReference type="CDD" id="cd02440">
    <property type="entry name" value="AdoMet_MTases"/>
    <property type="match status" value="1"/>
</dbReference>
<evidence type="ECO:0000256" key="1">
    <source>
        <dbReference type="ARBA" id="ARBA00022603"/>
    </source>
</evidence>
<keyword evidence="2 4" id="KW-0808">Transferase</keyword>
<feature type="domain" description="Methyltransferase" evidence="3">
    <location>
        <begin position="37"/>
        <end position="127"/>
    </location>
</feature>
<evidence type="ECO:0000256" key="2">
    <source>
        <dbReference type="ARBA" id="ARBA00022679"/>
    </source>
</evidence>
<comment type="caution">
    <text evidence="4">The sequence shown here is derived from an EMBL/GenBank/DDBJ whole genome shotgun (WGS) entry which is preliminary data.</text>
</comment>
<reference evidence="4 5" key="2">
    <citation type="submission" date="2016-08" db="EMBL/GenBank/DDBJ databases">
        <title>Orenia metallireducens sp. nov. strain Z6, a Novel Metal-reducing Firmicute from the Deep Subsurface.</title>
        <authorList>
            <person name="Maxim B.I."/>
            <person name="Kenneth K."/>
            <person name="Flynn T.M."/>
            <person name="Oloughlin E.J."/>
            <person name="Locke R.A."/>
            <person name="Weber J.R."/>
            <person name="Egan S.M."/>
            <person name="Mackie R.I."/>
            <person name="Cann I.K."/>
        </authorList>
    </citation>
    <scope>NUCLEOTIDE SEQUENCE [LARGE SCALE GENOMIC DNA]</scope>
    <source>
        <strain evidence="4 5">Z6</strain>
    </source>
</reference>
<dbReference type="InterPro" id="IPR023149">
    <property type="entry name" value="Trans_acon_MeTrfase_C"/>
</dbReference>
<dbReference type="OrthoDB" id="9777497at2"/>